<dbReference type="OrthoDB" id="10542318at2759"/>
<comment type="caution">
    <text evidence="1">The sequence shown here is derived from an EMBL/GenBank/DDBJ whole genome shotgun (WGS) entry which is preliminary data.</text>
</comment>
<evidence type="ECO:0000313" key="1">
    <source>
        <dbReference type="EMBL" id="EUB56947.1"/>
    </source>
</evidence>
<keyword evidence="2" id="KW-1185">Reference proteome</keyword>
<dbReference type="AlphaFoldDB" id="W6UFT4"/>
<evidence type="ECO:0000313" key="2">
    <source>
        <dbReference type="Proteomes" id="UP000019149"/>
    </source>
</evidence>
<gene>
    <name evidence="1" type="ORF">EGR_08184</name>
</gene>
<dbReference type="RefSeq" id="XP_024348143.1">
    <property type="nucleotide sequence ID" value="XM_024497433.1"/>
</dbReference>
<dbReference type="EMBL" id="APAU02000098">
    <property type="protein sequence ID" value="EUB56947.1"/>
    <property type="molecule type" value="Genomic_DNA"/>
</dbReference>
<dbReference type="CTD" id="36343899"/>
<dbReference type="Proteomes" id="UP000019149">
    <property type="component" value="Unassembled WGS sequence"/>
</dbReference>
<name>W6UFT4_ECHGR</name>
<proteinExistence type="predicted"/>
<protein>
    <submittedName>
        <fullName evidence="1">Uncharacterized protein</fullName>
    </submittedName>
</protein>
<dbReference type="GeneID" id="36343899"/>
<sequence>MLLCTLVSIRFYRMYQIKHQHPGRAYLGAPFSVNEVSYVSYNFRNGDFSERKPRCKGDTGRRSDCAIFNWTHEVNQCVNITLEVNTFHTAILHSHVPAHLPMTWLDKRLCQLLFQQPSPASFLNALAAIQYQKAQIDSCQSLLSTLAQNRQHISMHFRLL</sequence>
<accession>W6UFT4</accession>
<organism evidence="1 2">
    <name type="scientific">Echinococcus granulosus</name>
    <name type="common">Hydatid tapeworm</name>
    <dbReference type="NCBI Taxonomy" id="6210"/>
    <lineage>
        <taxon>Eukaryota</taxon>
        <taxon>Metazoa</taxon>
        <taxon>Spiralia</taxon>
        <taxon>Lophotrochozoa</taxon>
        <taxon>Platyhelminthes</taxon>
        <taxon>Cestoda</taxon>
        <taxon>Eucestoda</taxon>
        <taxon>Cyclophyllidea</taxon>
        <taxon>Taeniidae</taxon>
        <taxon>Echinococcus</taxon>
        <taxon>Echinococcus granulosus group</taxon>
    </lineage>
</organism>
<dbReference type="KEGG" id="egl:EGR_08184"/>
<reference evidence="1 2" key="1">
    <citation type="journal article" date="2013" name="Nat. Genet.">
        <title>The genome of the hydatid tapeworm Echinococcus granulosus.</title>
        <authorList>
            <person name="Zheng H."/>
            <person name="Zhang W."/>
            <person name="Zhang L."/>
            <person name="Zhang Z."/>
            <person name="Li J."/>
            <person name="Lu G."/>
            <person name="Zhu Y."/>
            <person name="Wang Y."/>
            <person name="Huang Y."/>
            <person name="Liu J."/>
            <person name="Kang H."/>
            <person name="Chen J."/>
            <person name="Wang L."/>
            <person name="Chen A."/>
            <person name="Yu S."/>
            <person name="Gao Z."/>
            <person name="Jin L."/>
            <person name="Gu W."/>
            <person name="Wang Z."/>
            <person name="Zhao L."/>
            <person name="Shi B."/>
            <person name="Wen H."/>
            <person name="Lin R."/>
            <person name="Jones M.K."/>
            <person name="Brejova B."/>
            <person name="Vinar T."/>
            <person name="Zhao G."/>
            <person name="McManus D.P."/>
            <person name="Chen Z."/>
            <person name="Zhou Y."/>
            <person name="Wang S."/>
        </authorList>
    </citation>
    <scope>NUCLEOTIDE SEQUENCE [LARGE SCALE GENOMIC DNA]</scope>
</reference>